<dbReference type="EMBL" id="AM458038">
    <property type="protein sequence ID" value="CAN78940.1"/>
    <property type="molecule type" value="Genomic_DNA"/>
</dbReference>
<accession>A5BFS4</accession>
<name>A5BFS4_VITVI</name>
<dbReference type="AlphaFoldDB" id="A5BFS4"/>
<protein>
    <recommendedName>
        <fullName evidence="2">Reverse transcriptase Ty1/copia-type domain-containing protein</fullName>
    </recommendedName>
</protein>
<sequence length="218" mass="25594">MITRSKDVIYKPKVYIVVVQLEFVDEALQNENWVATMRDKYLALMRNGTWSLVSLPEGRKTIRCKWVFKIKENPDGTVNKYKPRQVVTGSNDIEVQKLIDKLHDHFTLKDLGLVDYFLGIQVKQTSEGALQYVTITRLEIAFKVVNKVHRFMQRPLASHRKAMKRILRYLREKVMQRKLEVRHVESQDQIADVLIKAISSYNFPALRHKRSELRISAL</sequence>
<evidence type="ECO:0000313" key="1">
    <source>
        <dbReference type="EMBL" id="CAN78940.1"/>
    </source>
</evidence>
<gene>
    <name evidence="1" type="ORF">VITISV_029482</name>
</gene>
<organism evidence="1">
    <name type="scientific">Vitis vinifera</name>
    <name type="common">Grape</name>
    <dbReference type="NCBI Taxonomy" id="29760"/>
    <lineage>
        <taxon>Eukaryota</taxon>
        <taxon>Viridiplantae</taxon>
        <taxon>Streptophyta</taxon>
        <taxon>Embryophyta</taxon>
        <taxon>Tracheophyta</taxon>
        <taxon>Spermatophyta</taxon>
        <taxon>Magnoliopsida</taxon>
        <taxon>eudicotyledons</taxon>
        <taxon>Gunneridae</taxon>
        <taxon>Pentapetalae</taxon>
        <taxon>rosids</taxon>
        <taxon>Vitales</taxon>
        <taxon>Vitaceae</taxon>
        <taxon>Viteae</taxon>
        <taxon>Vitis</taxon>
    </lineage>
</organism>
<reference evidence="1" key="1">
    <citation type="journal article" date="2007" name="PLoS ONE">
        <title>The first genome sequence of an elite grapevine cultivar (Pinot noir Vitis vinifera L.): coping with a highly heterozygous genome.</title>
        <authorList>
            <person name="Velasco R."/>
            <person name="Zharkikh A."/>
            <person name="Troggio M."/>
            <person name="Cartwright D.A."/>
            <person name="Cestaro A."/>
            <person name="Pruss D."/>
            <person name="Pindo M."/>
            <person name="FitzGerald L.M."/>
            <person name="Vezzulli S."/>
            <person name="Reid J."/>
            <person name="Malacarne G."/>
            <person name="Iliev D."/>
            <person name="Coppola G."/>
            <person name="Wardell B."/>
            <person name="Micheletti D."/>
            <person name="Macalma T."/>
            <person name="Facci M."/>
            <person name="Mitchell J.T."/>
            <person name="Perazzolli M."/>
            <person name="Eldredge G."/>
            <person name="Gatto P."/>
            <person name="Oyzerski R."/>
            <person name="Moretto M."/>
            <person name="Gutin N."/>
            <person name="Stefanini M."/>
            <person name="Chen Y."/>
            <person name="Segala C."/>
            <person name="Davenport C."/>
            <person name="Dematte L."/>
            <person name="Mraz A."/>
            <person name="Battilana J."/>
            <person name="Stormo K."/>
            <person name="Costa F."/>
            <person name="Tao Q."/>
            <person name="Si-Ammour A."/>
            <person name="Harkins T."/>
            <person name="Lackey A."/>
            <person name="Perbost C."/>
            <person name="Taillon B."/>
            <person name="Stella A."/>
            <person name="Solovyev V."/>
            <person name="Fawcett J.A."/>
            <person name="Sterck L."/>
            <person name="Vandepoele K."/>
            <person name="Grando S.M."/>
            <person name="Toppo S."/>
            <person name="Moser C."/>
            <person name="Lanchbury J."/>
            <person name="Bogden R."/>
            <person name="Skolnick M."/>
            <person name="Sgaramella V."/>
            <person name="Bhatnagar S.K."/>
            <person name="Fontana P."/>
            <person name="Gutin A."/>
            <person name="Van de Peer Y."/>
            <person name="Salamini F."/>
            <person name="Viola R."/>
        </authorList>
    </citation>
    <scope>NUCLEOTIDE SEQUENCE</scope>
</reference>
<evidence type="ECO:0008006" key="2">
    <source>
        <dbReference type="Google" id="ProtNLM"/>
    </source>
</evidence>
<proteinExistence type="predicted"/>